<sequence length="393" mass="42928">MRAPGVGSGLSGERGLLEQEAGADTEAAELLPFLVLGARADLQAAAAQHVLALTGAGSGRTLLAGQPELLRALVDLAVAPAPAPSRDAFRALVNLAADPGVHWQLLAADPELPARLLRCVLDPQWPWAEEAAAVLANLSREPAPCAALMEKLMAAEPERLGLERLVNALCTPSYNAAAPLHYLGPLLSNLSQQAEVRAFLLDPDRCVVQRLLPLTQYTDSSVRRGGVVGTLRNCCFEHRHHEWLLGPQVDILPFLLLPLAGPEEFSEEEMDQLPVDLQYLSPDKQREPDADIRKMLIEAVMLLTATAPGRKQVRDQGAYLILRELHSWEPEPDVRMACEKLIQVLIGDEPEAGMENLLEVQVPEDVEQQLQELDQQEQQELAQELRGNSAPHT</sequence>
<dbReference type="GeneID" id="110310617"/>
<accession>A0A6P5R4F6</accession>
<dbReference type="InterPro" id="IPR016024">
    <property type="entry name" value="ARM-type_fold"/>
</dbReference>
<protein>
    <recommendedName>
        <fullName evidence="2">Protein HGH1 homolog</fullName>
    </recommendedName>
</protein>
<dbReference type="Pfam" id="PF04064">
    <property type="entry name" value="DUF384"/>
    <property type="match status" value="1"/>
</dbReference>
<evidence type="ECO:0000313" key="6">
    <source>
        <dbReference type="RefSeq" id="XP_021039345.1"/>
    </source>
</evidence>
<organism evidence="5 6">
    <name type="scientific">Mus caroli</name>
    <name type="common">Ryukyu mouse</name>
    <name type="synonym">Ricefield mouse</name>
    <dbReference type="NCBI Taxonomy" id="10089"/>
    <lineage>
        <taxon>Eukaryota</taxon>
        <taxon>Metazoa</taxon>
        <taxon>Chordata</taxon>
        <taxon>Craniata</taxon>
        <taxon>Vertebrata</taxon>
        <taxon>Euteleostomi</taxon>
        <taxon>Mammalia</taxon>
        <taxon>Eutheria</taxon>
        <taxon>Euarchontoglires</taxon>
        <taxon>Glires</taxon>
        <taxon>Rodentia</taxon>
        <taxon>Myomorpha</taxon>
        <taxon>Muroidea</taxon>
        <taxon>Muridae</taxon>
        <taxon>Murinae</taxon>
        <taxon>Mus</taxon>
        <taxon>Mus</taxon>
    </lineage>
</organism>
<evidence type="ECO:0000256" key="2">
    <source>
        <dbReference type="ARBA" id="ARBA00014076"/>
    </source>
</evidence>
<dbReference type="KEGG" id="mcal:110310617"/>
<dbReference type="InterPro" id="IPR007206">
    <property type="entry name" value="Protein_HGH1_C"/>
</dbReference>
<feature type="domain" description="Protein HGH1 C-terminal" evidence="4">
    <location>
        <begin position="299"/>
        <end position="352"/>
    </location>
</feature>
<evidence type="ECO:0000313" key="5">
    <source>
        <dbReference type="Proteomes" id="UP000515126"/>
    </source>
</evidence>
<dbReference type="SUPFAM" id="SSF48371">
    <property type="entry name" value="ARM repeat"/>
    <property type="match status" value="1"/>
</dbReference>
<dbReference type="RefSeq" id="XP_021039345.1">
    <property type="nucleotide sequence ID" value="XM_021183686.2"/>
</dbReference>
<dbReference type="InterPro" id="IPR007205">
    <property type="entry name" value="Protein_HGH1_N"/>
</dbReference>
<gene>
    <name evidence="6" type="primary">Hgh1</name>
</gene>
<proteinExistence type="inferred from homology"/>
<dbReference type="Pfam" id="PF04063">
    <property type="entry name" value="DUF383"/>
    <property type="match status" value="1"/>
</dbReference>
<keyword evidence="5" id="KW-1185">Reference proteome</keyword>
<name>A0A6P5R4F6_MUSCR</name>
<dbReference type="InterPro" id="IPR011989">
    <property type="entry name" value="ARM-like"/>
</dbReference>
<dbReference type="InterPro" id="IPR039717">
    <property type="entry name" value="Hgh1"/>
</dbReference>
<reference evidence="6" key="1">
    <citation type="submission" date="2025-08" db="UniProtKB">
        <authorList>
            <consortium name="RefSeq"/>
        </authorList>
    </citation>
    <scope>IDENTIFICATION</scope>
</reference>
<evidence type="ECO:0000259" key="4">
    <source>
        <dbReference type="Pfam" id="PF04064"/>
    </source>
</evidence>
<dbReference type="PANTHER" id="PTHR13387">
    <property type="entry name" value="PROTEIN HGH1 HOMOLOG"/>
    <property type="match status" value="1"/>
</dbReference>
<feature type="domain" description="Protein HGH1 N-terminal" evidence="3">
    <location>
        <begin position="120"/>
        <end position="294"/>
    </location>
</feature>
<evidence type="ECO:0000256" key="1">
    <source>
        <dbReference type="ARBA" id="ARBA00006712"/>
    </source>
</evidence>
<dbReference type="CTD" id="51236"/>
<dbReference type="Proteomes" id="UP000515126">
    <property type="component" value="Chromosome 15"/>
</dbReference>
<evidence type="ECO:0000259" key="3">
    <source>
        <dbReference type="Pfam" id="PF04063"/>
    </source>
</evidence>
<comment type="similarity">
    <text evidence="1">Belongs to the HGH1 family.</text>
</comment>
<dbReference type="PANTHER" id="PTHR13387:SF9">
    <property type="entry name" value="PROTEIN HGH1 HOMOLOG"/>
    <property type="match status" value="1"/>
</dbReference>
<dbReference type="AlphaFoldDB" id="A0A6P5R4F6"/>
<dbReference type="Gene3D" id="1.25.10.10">
    <property type="entry name" value="Leucine-rich Repeat Variant"/>
    <property type="match status" value="1"/>
</dbReference>